<dbReference type="Gene3D" id="3.40.190.10">
    <property type="entry name" value="Periplasmic binding protein-like II"/>
    <property type="match status" value="1"/>
</dbReference>
<dbReference type="AlphaFoldDB" id="A0A9E6MQF9"/>
<keyword evidence="6" id="KW-1185">Reference proteome</keyword>
<dbReference type="SUPFAM" id="SSF53850">
    <property type="entry name" value="Periplasmic binding protein-like II"/>
    <property type="match status" value="1"/>
</dbReference>
<dbReference type="PANTHER" id="PTHR30290">
    <property type="entry name" value="PERIPLASMIC BINDING COMPONENT OF ABC TRANSPORTER"/>
    <property type="match status" value="1"/>
</dbReference>
<evidence type="ECO:0000313" key="7">
    <source>
        <dbReference type="Proteomes" id="UP000671910"/>
    </source>
</evidence>
<feature type="chain" id="PRO_5038977985" evidence="2">
    <location>
        <begin position="32"/>
        <end position="545"/>
    </location>
</feature>
<gene>
    <name evidence="4" type="ORF">GMI68_04300</name>
    <name evidence="5" type="ORF">J7S26_05675</name>
</gene>
<dbReference type="GO" id="GO:0015833">
    <property type="term" value="P:peptide transport"/>
    <property type="evidence" value="ECO:0007669"/>
    <property type="project" value="TreeGrafter"/>
</dbReference>
<dbReference type="PROSITE" id="PS51318">
    <property type="entry name" value="TAT"/>
    <property type="match status" value="1"/>
</dbReference>
<dbReference type="GO" id="GO:1904680">
    <property type="term" value="F:peptide transmembrane transporter activity"/>
    <property type="evidence" value="ECO:0007669"/>
    <property type="project" value="TreeGrafter"/>
</dbReference>
<evidence type="ECO:0000256" key="1">
    <source>
        <dbReference type="SAM" id="MobiDB-lite"/>
    </source>
</evidence>
<feature type="region of interest" description="Disordered" evidence="1">
    <location>
        <begin position="33"/>
        <end position="60"/>
    </location>
</feature>
<feature type="signal peptide" evidence="2">
    <location>
        <begin position="1"/>
        <end position="31"/>
    </location>
</feature>
<evidence type="ECO:0000313" key="5">
    <source>
        <dbReference type="EMBL" id="QTU83866.1"/>
    </source>
</evidence>
<reference evidence="5" key="2">
    <citation type="submission" date="2021-04" db="EMBL/GenBank/DDBJ databases">
        <title>Novel species in family Eggerthellaceae.</title>
        <authorList>
            <person name="Zhang G."/>
        </authorList>
    </citation>
    <scope>NUCLEOTIDE SEQUENCE</scope>
    <source>
        <strain evidence="5">Zg-886</strain>
    </source>
</reference>
<proteinExistence type="predicted"/>
<dbReference type="InterPro" id="IPR006311">
    <property type="entry name" value="TAT_signal"/>
</dbReference>
<dbReference type="InterPro" id="IPR030678">
    <property type="entry name" value="Peptide/Ni-bd"/>
</dbReference>
<dbReference type="Gene3D" id="3.90.76.10">
    <property type="entry name" value="Dipeptide-binding Protein, Domain 1"/>
    <property type="match status" value="1"/>
</dbReference>
<sequence>MHQFSSNKPLSRRVFVAGGAIAAAGASLALAGCSSGSPSSDTAPESSTEPADSGTAESAGGGELRAAMSYQTDNFLPLNNSSGLAQGANWNVIEGLYMLDMSTMKPYPALADGEPVQISDTEYEVKLREGAKFSDGTAVTASDVAESYSRTVNADGSLYAPMLAFIDSMEAKDDATVTIKLNTPTSLLTTRLALALVVPTAATDEELTAKPVGSGPYMYDTLNGQDGGQLVFVPNPNYNGAHPATCDKLTYDIIIDDTARTTALTDGTVQIMENVPSNLIAQASSTGAVTENAMGFAVGFMMFNTKKKPFDDVRVRQAFLYAIDYDKMIMNALPDVATKPDSFLPATHASYTGPATNDYAYDMDKAKQLLDEAGVSGLSIVIDTTDAGWIKAMAPQIQSNLKELGIDAEISSQASSSLYANRCDTDDDVQPFDIVVAPGDPGCFGTDPDLLMNWWYGDNSWTQKRSSWKDSEGYNKLHELMDAAFAAEGEEQKAKWAECFDLLSEEVPLYPLVHRQVVTAYYADKVKNFIPIGSTGLRFLDVSPA</sequence>
<protein>
    <submittedName>
        <fullName evidence="5">ABC transporter substrate-binding protein</fullName>
    </submittedName>
</protein>
<feature type="domain" description="Solute-binding protein family 5" evidence="3">
    <location>
        <begin position="105"/>
        <end position="460"/>
    </location>
</feature>
<keyword evidence="2" id="KW-0732">Signal</keyword>
<dbReference type="CDD" id="cd00995">
    <property type="entry name" value="PBP2_NikA_DppA_OppA_like"/>
    <property type="match status" value="1"/>
</dbReference>
<accession>A0A9E6MQF9</accession>
<dbReference type="KEGG" id="ebz:J7S26_05675"/>
<name>A0A9E6MQF9_9ACTN</name>
<evidence type="ECO:0000259" key="3">
    <source>
        <dbReference type="Pfam" id="PF00496"/>
    </source>
</evidence>
<dbReference type="Proteomes" id="UP000671910">
    <property type="component" value="Chromosome"/>
</dbReference>
<dbReference type="Pfam" id="PF00496">
    <property type="entry name" value="SBP_bac_5"/>
    <property type="match status" value="1"/>
</dbReference>
<dbReference type="EMBL" id="WPCR01000005">
    <property type="protein sequence ID" value="NHM13990.1"/>
    <property type="molecule type" value="Genomic_DNA"/>
</dbReference>
<dbReference type="PIRSF" id="PIRSF002741">
    <property type="entry name" value="MppA"/>
    <property type="match status" value="1"/>
</dbReference>
<reference evidence="4 6" key="1">
    <citation type="submission" date="2019-11" db="EMBL/GenBank/DDBJ databases">
        <title>Eggerthellaceae novel genus isolated from the rectal contents of marmort.</title>
        <authorList>
            <person name="Zhang G."/>
        </authorList>
    </citation>
    <scope>NUCLEOTIDE SEQUENCE [LARGE SCALE GENOMIC DNA]</scope>
    <source>
        <strain evidence="4">Zg-886</strain>
        <strain evidence="6">zg-886</strain>
    </source>
</reference>
<evidence type="ECO:0000313" key="4">
    <source>
        <dbReference type="EMBL" id="NHM13990.1"/>
    </source>
</evidence>
<dbReference type="Gene3D" id="3.10.105.10">
    <property type="entry name" value="Dipeptide-binding Protein, Domain 3"/>
    <property type="match status" value="1"/>
</dbReference>
<dbReference type="GO" id="GO:0043190">
    <property type="term" value="C:ATP-binding cassette (ABC) transporter complex"/>
    <property type="evidence" value="ECO:0007669"/>
    <property type="project" value="InterPro"/>
</dbReference>
<feature type="compositionally biased region" description="Low complexity" evidence="1">
    <location>
        <begin position="33"/>
        <end position="47"/>
    </location>
</feature>
<dbReference type="EMBL" id="CP072829">
    <property type="protein sequence ID" value="QTU83866.1"/>
    <property type="molecule type" value="Genomic_DNA"/>
</dbReference>
<dbReference type="Proteomes" id="UP000636394">
    <property type="component" value="Unassembled WGS sequence"/>
</dbReference>
<organism evidence="5 7">
    <name type="scientific">Xiamenia xianingshaonis</name>
    <dbReference type="NCBI Taxonomy" id="2682776"/>
    <lineage>
        <taxon>Bacteria</taxon>
        <taxon>Bacillati</taxon>
        <taxon>Actinomycetota</taxon>
        <taxon>Coriobacteriia</taxon>
        <taxon>Eggerthellales</taxon>
        <taxon>Eggerthellaceae</taxon>
        <taxon>Xiamenia</taxon>
    </lineage>
</organism>
<evidence type="ECO:0000256" key="2">
    <source>
        <dbReference type="SAM" id="SignalP"/>
    </source>
</evidence>
<dbReference type="GO" id="GO:0042597">
    <property type="term" value="C:periplasmic space"/>
    <property type="evidence" value="ECO:0007669"/>
    <property type="project" value="UniProtKB-ARBA"/>
</dbReference>
<dbReference type="InterPro" id="IPR000914">
    <property type="entry name" value="SBP_5_dom"/>
</dbReference>
<dbReference type="RefSeq" id="WP_165058857.1">
    <property type="nucleotide sequence ID" value="NZ_CP072829.1"/>
</dbReference>
<evidence type="ECO:0000313" key="6">
    <source>
        <dbReference type="Proteomes" id="UP000636394"/>
    </source>
</evidence>
<dbReference type="InterPro" id="IPR039424">
    <property type="entry name" value="SBP_5"/>
</dbReference>